<evidence type="ECO:0000313" key="3">
    <source>
        <dbReference type="EMBL" id="MDG0847291.1"/>
    </source>
</evidence>
<evidence type="ECO:0000256" key="2">
    <source>
        <dbReference type="SAM" id="SignalP"/>
    </source>
</evidence>
<gene>
    <name evidence="3" type="ORF">M4L89_13755</name>
</gene>
<organism evidence="3 4">
    <name type="scientific">Staphylococcus equorum</name>
    <dbReference type="NCBI Taxonomy" id="246432"/>
    <lineage>
        <taxon>Bacteria</taxon>
        <taxon>Bacillati</taxon>
        <taxon>Bacillota</taxon>
        <taxon>Bacilli</taxon>
        <taxon>Bacillales</taxon>
        <taxon>Staphylococcaceae</taxon>
        <taxon>Staphylococcus</taxon>
    </lineage>
</organism>
<protein>
    <recommendedName>
        <fullName evidence="5">Lipoprotein</fullName>
    </recommendedName>
</protein>
<dbReference type="Proteomes" id="UP001152422">
    <property type="component" value="Unassembled WGS sequence"/>
</dbReference>
<evidence type="ECO:0000313" key="4">
    <source>
        <dbReference type="Proteomes" id="UP001152422"/>
    </source>
</evidence>
<dbReference type="AlphaFoldDB" id="A0A9X4L7A4"/>
<feature type="signal peptide" evidence="2">
    <location>
        <begin position="1"/>
        <end position="22"/>
    </location>
</feature>
<feature type="compositionally biased region" description="Basic and acidic residues" evidence="1">
    <location>
        <begin position="82"/>
        <end position="164"/>
    </location>
</feature>
<sequence length="216" mass="25188">MKKLIILVIPALVFMLAGCSSIESEDKKQEKKSTQKQDKTSTEQQTEAYDTNDDYIRSIMKKDPSKLNEKELAIYNGVNKQIDSKSELSESDEAIRADQRAMSEKRNAKSPDEQARIDEQMKEPQPDKRGGTALIEPRREGETDEEHKKRQEKLVEQAKQRQEESEQQEQEQTQQVPNEQEQEQTQQVPNEQEQQQQNTEHETIEAEKEVRKTEEK</sequence>
<evidence type="ECO:0008006" key="5">
    <source>
        <dbReference type="Google" id="ProtNLM"/>
    </source>
</evidence>
<feature type="region of interest" description="Disordered" evidence="1">
    <location>
        <begin position="23"/>
        <end position="54"/>
    </location>
</feature>
<feature type="chain" id="PRO_5040782098" description="Lipoprotein" evidence="2">
    <location>
        <begin position="23"/>
        <end position="216"/>
    </location>
</feature>
<reference evidence="3" key="1">
    <citation type="submission" date="2022-05" db="EMBL/GenBank/DDBJ databases">
        <title>Comparative genomics of Staphylococcus equorum isolates.</title>
        <authorList>
            <person name="Luelf R.H."/>
        </authorList>
    </citation>
    <scope>NUCLEOTIDE SEQUENCE</scope>
    <source>
        <strain evidence="3">TMW 2.2497</strain>
    </source>
</reference>
<keyword evidence="4" id="KW-1185">Reference proteome</keyword>
<accession>A0A9X4L7A4</accession>
<feature type="compositionally biased region" description="Basic and acidic residues" evidence="1">
    <location>
        <begin position="24"/>
        <end position="41"/>
    </location>
</feature>
<feature type="region of interest" description="Disordered" evidence="1">
    <location>
        <begin position="77"/>
        <end position="216"/>
    </location>
</feature>
<feature type="compositionally biased region" description="Low complexity" evidence="1">
    <location>
        <begin position="170"/>
        <end position="198"/>
    </location>
</feature>
<name>A0A9X4L7A4_9STAP</name>
<dbReference type="RefSeq" id="WP_277583651.1">
    <property type="nucleotide sequence ID" value="NZ_JAMBPY010000015.1"/>
</dbReference>
<proteinExistence type="predicted"/>
<comment type="caution">
    <text evidence="3">The sequence shown here is derived from an EMBL/GenBank/DDBJ whole genome shotgun (WGS) entry which is preliminary data.</text>
</comment>
<dbReference type="PROSITE" id="PS51257">
    <property type="entry name" value="PROKAR_LIPOPROTEIN"/>
    <property type="match status" value="1"/>
</dbReference>
<feature type="compositionally biased region" description="Basic and acidic residues" evidence="1">
    <location>
        <begin position="199"/>
        <end position="216"/>
    </location>
</feature>
<keyword evidence="2" id="KW-0732">Signal</keyword>
<evidence type="ECO:0000256" key="1">
    <source>
        <dbReference type="SAM" id="MobiDB-lite"/>
    </source>
</evidence>
<dbReference type="EMBL" id="JAMBQA010000012">
    <property type="protein sequence ID" value="MDG0847291.1"/>
    <property type="molecule type" value="Genomic_DNA"/>
</dbReference>